<feature type="transmembrane region" description="Helical" evidence="7">
    <location>
        <begin position="189"/>
        <end position="211"/>
    </location>
</feature>
<evidence type="ECO:0000256" key="7">
    <source>
        <dbReference type="SAM" id="Phobius"/>
    </source>
</evidence>
<evidence type="ECO:0000256" key="4">
    <source>
        <dbReference type="ARBA" id="ARBA00022989"/>
    </source>
</evidence>
<accession>A0A9P9EBR3</accession>
<keyword evidence="3 7" id="KW-0812">Transmembrane</keyword>
<dbReference type="SUPFAM" id="SSF103473">
    <property type="entry name" value="MFS general substrate transporter"/>
    <property type="match status" value="1"/>
</dbReference>
<evidence type="ECO:0000313" key="10">
    <source>
        <dbReference type="Proteomes" id="UP000700596"/>
    </source>
</evidence>
<name>A0A9P9EBR3_9PLEO</name>
<keyword evidence="10" id="KW-1185">Reference proteome</keyword>
<dbReference type="OrthoDB" id="10262656at2759"/>
<sequence length="554" mass="60225">MPSVSKKIDKDAFPTVQLIVLGICRFSEPIAFNSIMAYSSVMVVDLGKDKDEAAFYAGLLVSAYALAEAMTALGWGAISDVYGRKPVALIGLGGVALSSLMFGCAKSYWVALLARFIGGALNGNVAIMQTMVAEMVTNPAHEPRAYATQPFVWTLGGIIGSAMGGFLAKPAHYYPNHFSKDGLFGRYPYLLPNLVAAVSIVGAIIQGIIFLKETNPKFANSDSAIDDESIDERTPLHGPPRARQERLRYSISRGSQVRERSSSVIDAFREVRKRPSFLEEGLPMPTEQRFDLRRTSFGTMHSIRLHNEVQLPSQRIPIVPQTPPRQTFNYTVMMMIASLTIVAFHQMAYITTLPVFILDDSKTSGLDLEGGLGMEIPDVGIFLAVNGIIALFIQAVIFPIFVDAVGVWKSFTSMLILYPITYVFIPFVTAGPKWMEAPGIYLSLILQAFFGIISFPAALILLKNATPSPLVLGRVNGAAMSACCLARTISPPLLGVIYSIGGSAAAWWALMVVAIIGALQLIWVPNEHVEAVTIENGLMIVAGREDNDDAMSQY</sequence>
<evidence type="ECO:0000259" key="8">
    <source>
        <dbReference type="PROSITE" id="PS50850"/>
    </source>
</evidence>
<evidence type="ECO:0000256" key="1">
    <source>
        <dbReference type="ARBA" id="ARBA00004141"/>
    </source>
</evidence>
<dbReference type="GO" id="GO:0022857">
    <property type="term" value="F:transmembrane transporter activity"/>
    <property type="evidence" value="ECO:0007669"/>
    <property type="project" value="InterPro"/>
</dbReference>
<dbReference type="AlphaFoldDB" id="A0A9P9EBR3"/>
<dbReference type="GO" id="GO:0016020">
    <property type="term" value="C:membrane"/>
    <property type="evidence" value="ECO:0007669"/>
    <property type="project" value="UniProtKB-SubCell"/>
</dbReference>
<comment type="caution">
    <text evidence="9">The sequence shown here is derived from an EMBL/GenBank/DDBJ whole genome shotgun (WGS) entry which is preliminary data.</text>
</comment>
<feature type="region of interest" description="Disordered" evidence="6">
    <location>
        <begin position="221"/>
        <end position="243"/>
    </location>
</feature>
<evidence type="ECO:0000256" key="5">
    <source>
        <dbReference type="ARBA" id="ARBA00023136"/>
    </source>
</evidence>
<keyword evidence="4 7" id="KW-1133">Transmembrane helix</keyword>
<proteinExistence type="predicted"/>
<dbReference type="Gene3D" id="1.20.1250.20">
    <property type="entry name" value="MFS general substrate transporter like domains"/>
    <property type="match status" value="1"/>
</dbReference>
<dbReference type="EMBL" id="JAGMWT010000002">
    <property type="protein sequence ID" value="KAH7134950.1"/>
    <property type="molecule type" value="Genomic_DNA"/>
</dbReference>
<keyword evidence="2" id="KW-0813">Transport</keyword>
<dbReference type="CDD" id="cd17330">
    <property type="entry name" value="MFS_SLC46_TetA_like"/>
    <property type="match status" value="1"/>
</dbReference>
<evidence type="ECO:0000256" key="6">
    <source>
        <dbReference type="SAM" id="MobiDB-lite"/>
    </source>
</evidence>
<dbReference type="InterPro" id="IPR020846">
    <property type="entry name" value="MFS_dom"/>
</dbReference>
<feature type="transmembrane region" description="Helical" evidence="7">
    <location>
        <begin position="407"/>
        <end position="428"/>
    </location>
</feature>
<dbReference type="PANTHER" id="PTHR23504">
    <property type="entry name" value="MAJOR FACILITATOR SUPERFAMILY DOMAIN-CONTAINING PROTEIN 10"/>
    <property type="match status" value="1"/>
</dbReference>
<evidence type="ECO:0000313" key="9">
    <source>
        <dbReference type="EMBL" id="KAH7134950.1"/>
    </source>
</evidence>
<dbReference type="Proteomes" id="UP000700596">
    <property type="component" value="Unassembled WGS sequence"/>
</dbReference>
<feature type="domain" description="Major facilitator superfamily (MFS) profile" evidence="8">
    <location>
        <begin position="17"/>
        <end position="529"/>
    </location>
</feature>
<dbReference type="PANTHER" id="PTHR23504:SF2">
    <property type="entry name" value="TRANSPORTER, PUTATIVE (AFU_ORTHOLOGUE AFUA_8G04150)-RELATED"/>
    <property type="match status" value="1"/>
</dbReference>
<feature type="transmembrane region" description="Helical" evidence="7">
    <location>
        <begin position="440"/>
        <end position="462"/>
    </location>
</feature>
<dbReference type="InterPro" id="IPR011701">
    <property type="entry name" value="MFS"/>
</dbReference>
<comment type="subcellular location">
    <subcellularLocation>
        <location evidence="1">Membrane</location>
        <topology evidence="1">Multi-pass membrane protein</topology>
    </subcellularLocation>
</comment>
<dbReference type="InterPro" id="IPR036259">
    <property type="entry name" value="MFS_trans_sf"/>
</dbReference>
<evidence type="ECO:0000256" key="2">
    <source>
        <dbReference type="ARBA" id="ARBA00022448"/>
    </source>
</evidence>
<organism evidence="9 10">
    <name type="scientific">Dendryphion nanum</name>
    <dbReference type="NCBI Taxonomy" id="256645"/>
    <lineage>
        <taxon>Eukaryota</taxon>
        <taxon>Fungi</taxon>
        <taxon>Dikarya</taxon>
        <taxon>Ascomycota</taxon>
        <taxon>Pezizomycotina</taxon>
        <taxon>Dothideomycetes</taxon>
        <taxon>Pleosporomycetidae</taxon>
        <taxon>Pleosporales</taxon>
        <taxon>Torulaceae</taxon>
        <taxon>Dendryphion</taxon>
    </lineage>
</organism>
<feature type="transmembrane region" description="Helical" evidence="7">
    <location>
        <begin position="87"/>
        <end position="105"/>
    </location>
</feature>
<gene>
    <name evidence="9" type="ORF">B0J11DRAFT_517238</name>
</gene>
<keyword evidence="5 7" id="KW-0472">Membrane</keyword>
<evidence type="ECO:0000256" key="3">
    <source>
        <dbReference type="ARBA" id="ARBA00022692"/>
    </source>
</evidence>
<reference evidence="9" key="1">
    <citation type="journal article" date="2021" name="Nat. Commun.">
        <title>Genetic determinants of endophytism in the Arabidopsis root mycobiome.</title>
        <authorList>
            <person name="Mesny F."/>
            <person name="Miyauchi S."/>
            <person name="Thiergart T."/>
            <person name="Pickel B."/>
            <person name="Atanasova L."/>
            <person name="Karlsson M."/>
            <person name="Huettel B."/>
            <person name="Barry K.W."/>
            <person name="Haridas S."/>
            <person name="Chen C."/>
            <person name="Bauer D."/>
            <person name="Andreopoulos W."/>
            <person name="Pangilinan J."/>
            <person name="LaButti K."/>
            <person name="Riley R."/>
            <person name="Lipzen A."/>
            <person name="Clum A."/>
            <person name="Drula E."/>
            <person name="Henrissat B."/>
            <person name="Kohler A."/>
            <person name="Grigoriev I.V."/>
            <person name="Martin F.M."/>
            <person name="Hacquard S."/>
        </authorList>
    </citation>
    <scope>NUCLEOTIDE SEQUENCE</scope>
    <source>
        <strain evidence="9">MPI-CAGE-CH-0243</strain>
    </source>
</reference>
<dbReference type="PROSITE" id="PS50850">
    <property type="entry name" value="MFS"/>
    <property type="match status" value="1"/>
</dbReference>
<feature type="transmembrane region" description="Helical" evidence="7">
    <location>
        <begin position="379"/>
        <end position="401"/>
    </location>
</feature>
<feature type="transmembrane region" description="Helical" evidence="7">
    <location>
        <begin position="53"/>
        <end position="75"/>
    </location>
</feature>
<feature type="transmembrane region" description="Helical" evidence="7">
    <location>
        <begin position="151"/>
        <end position="168"/>
    </location>
</feature>
<protein>
    <submittedName>
        <fullName evidence="9">Major facilitator superfamily domain-containing protein</fullName>
    </submittedName>
</protein>
<feature type="transmembrane region" description="Helical" evidence="7">
    <location>
        <begin position="505"/>
        <end position="524"/>
    </location>
</feature>
<feature type="transmembrane region" description="Helical" evidence="7">
    <location>
        <begin position="332"/>
        <end position="358"/>
    </location>
</feature>
<dbReference type="Pfam" id="PF07690">
    <property type="entry name" value="MFS_1"/>
    <property type="match status" value="1"/>
</dbReference>